<evidence type="ECO:0000313" key="5">
    <source>
        <dbReference type="Proteomes" id="UP000006813"/>
    </source>
</evidence>
<dbReference type="InterPro" id="IPR035979">
    <property type="entry name" value="RBD_domain_sf"/>
</dbReference>
<name>G5B5T6_HETGA</name>
<dbReference type="PROSITE" id="PS50102">
    <property type="entry name" value="RRM"/>
    <property type="match status" value="1"/>
</dbReference>
<proteinExistence type="predicted"/>
<evidence type="ECO:0000259" key="3">
    <source>
        <dbReference type="PROSITE" id="PS50102"/>
    </source>
</evidence>
<dbReference type="GO" id="GO:0006397">
    <property type="term" value="P:mRNA processing"/>
    <property type="evidence" value="ECO:0007669"/>
    <property type="project" value="UniProtKB-KW"/>
</dbReference>
<evidence type="ECO:0000313" key="4">
    <source>
        <dbReference type="EMBL" id="EHB04647.1"/>
    </source>
</evidence>
<gene>
    <name evidence="4" type="ORF">GW7_21393</name>
</gene>
<dbReference type="Proteomes" id="UP000006813">
    <property type="component" value="Unassembled WGS sequence"/>
</dbReference>
<dbReference type="InterPro" id="IPR039171">
    <property type="entry name" value="Cwc2/Slt11"/>
</dbReference>
<accession>G5B5T6</accession>
<protein>
    <submittedName>
        <fullName evidence="4">Pre-mRNA-splicing factor RBM22</fullName>
    </submittedName>
</protein>
<sequence>GSNTYKRKNWEDVDFQILCQTFLEENPYIQMTKEKYGNEIPHLDLPEDKTVTTQYVGGLGDTISKTDLRNHFYQFGEIWTIAVFQKQQCAFIHFATRQAVEVAAEKSFNKLTVNDRRLNVKRRRSQEAKRKRKRVGWDHRFWEQAKARSWTAKSCSSSACCKRRNFCQLPQPALKWYSSSGEHCFATTPKDRLPPVPGFGPHTFHPMEPSPPFMRAPGPIHYPCQDLQ</sequence>
<dbReference type="GO" id="GO:0071006">
    <property type="term" value="C:U2-type catalytic step 1 spliceosome"/>
    <property type="evidence" value="ECO:0007669"/>
    <property type="project" value="TreeGrafter"/>
</dbReference>
<keyword evidence="1 2" id="KW-0694">RNA-binding</keyword>
<dbReference type="GO" id="GO:0071007">
    <property type="term" value="C:U2-type catalytic step 2 spliceosome"/>
    <property type="evidence" value="ECO:0007669"/>
    <property type="project" value="TreeGrafter"/>
</dbReference>
<dbReference type="InterPro" id="IPR000504">
    <property type="entry name" value="RRM_dom"/>
</dbReference>
<organism evidence="4 5">
    <name type="scientific">Heterocephalus glaber</name>
    <name type="common">Naked mole rat</name>
    <dbReference type="NCBI Taxonomy" id="10181"/>
    <lineage>
        <taxon>Eukaryota</taxon>
        <taxon>Metazoa</taxon>
        <taxon>Chordata</taxon>
        <taxon>Craniata</taxon>
        <taxon>Vertebrata</taxon>
        <taxon>Euteleostomi</taxon>
        <taxon>Mammalia</taxon>
        <taxon>Eutheria</taxon>
        <taxon>Euarchontoglires</taxon>
        <taxon>Glires</taxon>
        <taxon>Rodentia</taxon>
        <taxon>Hystricomorpha</taxon>
        <taxon>Bathyergidae</taxon>
        <taxon>Heterocephalus</taxon>
    </lineage>
</organism>
<evidence type="ECO:0000256" key="1">
    <source>
        <dbReference type="ARBA" id="ARBA00022884"/>
    </source>
</evidence>
<dbReference type="FunFam" id="3.30.70.330:FF:000137">
    <property type="entry name" value="pre-mRNA-splicing factor RBM22"/>
    <property type="match status" value="1"/>
</dbReference>
<dbReference type="InterPro" id="IPR012677">
    <property type="entry name" value="Nucleotide-bd_a/b_plait_sf"/>
</dbReference>
<feature type="domain" description="RRM" evidence="3">
    <location>
        <begin position="52"/>
        <end position="125"/>
    </location>
</feature>
<reference evidence="4 5" key="1">
    <citation type="journal article" date="2011" name="Nature">
        <title>Genome sequencing reveals insights into physiology and longevity of the naked mole rat.</title>
        <authorList>
            <person name="Kim E.B."/>
            <person name="Fang X."/>
            <person name="Fushan A.A."/>
            <person name="Huang Z."/>
            <person name="Lobanov A.V."/>
            <person name="Han L."/>
            <person name="Marino S.M."/>
            <person name="Sun X."/>
            <person name="Turanov A.A."/>
            <person name="Yang P."/>
            <person name="Yim S.H."/>
            <person name="Zhao X."/>
            <person name="Kasaikina M.V."/>
            <person name="Stoletzki N."/>
            <person name="Peng C."/>
            <person name="Polak P."/>
            <person name="Xiong Z."/>
            <person name="Kiezun A."/>
            <person name="Zhu Y."/>
            <person name="Chen Y."/>
            <person name="Kryukov G.V."/>
            <person name="Zhang Q."/>
            <person name="Peshkin L."/>
            <person name="Yang L."/>
            <person name="Bronson R.T."/>
            <person name="Buffenstein R."/>
            <person name="Wang B."/>
            <person name="Han C."/>
            <person name="Li Q."/>
            <person name="Chen L."/>
            <person name="Zhao W."/>
            <person name="Sunyaev S.R."/>
            <person name="Park T.J."/>
            <person name="Zhang G."/>
            <person name="Wang J."/>
            <person name="Gladyshev V.N."/>
        </authorList>
    </citation>
    <scope>NUCLEOTIDE SEQUENCE [LARGE SCALE GENOMIC DNA]</scope>
</reference>
<dbReference type="GO" id="GO:0000974">
    <property type="term" value="C:Prp19 complex"/>
    <property type="evidence" value="ECO:0007669"/>
    <property type="project" value="TreeGrafter"/>
</dbReference>
<dbReference type="GO" id="GO:0036002">
    <property type="term" value="F:pre-mRNA binding"/>
    <property type="evidence" value="ECO:0007669"/>
    <property type="project" value="TreeGrafter"/>
</dbReference>
<dbReference type="Gene3D" id="3.30.70.330">
    <property type="match status" value="1"/>
</dbReference>
<dbReference type="PANTHER" id="PTHR14089">
    <property type="entry name" value="PRE-MRNA-SPLICING FACTOR RBM22"/>
    <property type="match status" value="1"/>
</dbReference>
<dbReference type="SUPFAM" id="SSF54928">
    <property type="entry name" value="RNA-binding domain, RBD"/>
    <property type="match status" value="1"/>
</dbReference>
<feature type="non-terminal residue" evidence="4">
    <location>
        <position position="1"/>
    </location>
</feature>
<dbReference type="InParanoid" id="G5B5T6"/>
<dbReference type="STRING" id="10181.G5B5T6"/>
<dbReference type="GO" id="GO:0017070">
    <property type="term" value="F:U6 snRNA binding"/>
    <property type="evidence" value="ECO:0007669"/>
    <property type="project" value="TreeGrafter"/>
</dbReference>
<dbReference type="PANTHER" id="PTHR14089:SF18">
    <property type="entry name" value="PRE-MRNA-SPLICING FACTOR RBM22"/>
    <property type="match status" value="1"/>
</dbReference>
<dbReference type="SMART" id="SM00360">
    <property type="entry name" value="RRM"/>
    <property type="match status" value="1"/>
</dbReference>
<evidence type="ECO:0000256" key="2">
    <source>
        <dbReference type="PROSITE-ProRule" id="PRU00176"/>
    </source>
</evidence>
<dbReference type="Pfam" id="PF00076">
    <property type="entry name" value="RRM_1"/>
    <property type="match status" value="1"/>
</dbReference>
<dbReference type="AlphaFoldDB" id="G5B5T6"/>
<dbReference type="CDD" id="cd12224">
    <property type="entry name" value="RRM_RBM22"/>
    <property type="match status" value="1"/>
</dbReference>
<dbReference type="EMBL" id="JH168600">
    <property type="protein sequence ID" value="EHB04647.1"/>
    <property type="molecule type" value="Genomic_DNA"/>
</dbReference>